<evidence type="ECO:0000313" key="7">
    <source>
        <dbReference type="EMBL" id="SLN69937.1"/>
    </source>
</evidence>
<dbReference type="Pfam" id="PF06271">
    <property type="entry name" value="RDD"/>
    <property type="match status" value="1"/>
</dbReference>
<protein>
    <submittedName>
        <fullName evidence="7">RDD family protein</fullName>
    </submittedName>
</protein>
<keyword evidence="3 5" id="KW-1133">Transmembrane helix</keyword>
<evidence type="ECO:0000256" key="4">
    <source>
        <dbReference type="ARBA" id="ARBA00023136"/>
    </source>
</evidence>
<proteinExistence type="predicted"/>
<keyword evidence="2 5" id="KW-0812">Transmembrane</keyword>
<dbReference type="Proteomes" id="UP000193827">
    <property type="component" value="Unassembled WGS sequence"/>
</dbReference>
<sequence>MNDPSWHIPDPDTQPEFYADVPTKRLIAWVVDTLAVIVICLLILPFTAFTGIFFFPFLMLVVGFAYRVITIARSSATWGMQLTAIEFRTLSGQRFDLQMAFLHTLGFTVSCGFFPLQIASIVLMLTTKRSQGLSDHVLGTVAVNRRAAL</sequence>
<organism evidence="7 8">
    <name type="scientific">Roseovarius litorisediminis</name>
    <dbReference type="NCBI Taxonomy" id="1312363"/>
    <lineage>
        <taxon>Bacteria</taxon>
        <taxon>Pseudomonadati</taxon>
        <taxon>Pseudomonadota</taxon>
        <taxon>Alphaproteobacteria</taxon>
        <taxon>Rhodobacterales</taxon>
        <taxon>Roseobacteraceae</taxon>
        <taxon>Roseovarius</taxon>
    </lineage>
</organism>
<name>A0A1Y5TQV9_9RHOB</name>
<feature type="transmembrane region" description="Helical" evidence="5">
    <location>
        <begin position="51"/>
        <end position="69"/>
    </location>
</feature>
<feature type="transmembrane region" description="Helical" evidence="5">
    <location>
        <begin position="26"/>
        <end position="44"/>
    </location>
</feature>
<evidence type="ECO:0000259" key="6">
    <source>
        <dbReference type="Pfam" id="PF06271"/>
    </source>
</evidence>
<comment type="subcellular location">
    <subcellularLocation>
        <location evidence="1">Membrane</location>
        <topology evidence="1">Multi-pass membrane protein</topology>
    </subcellularLocation>
</comment>
<evidence type="ECO:0000256" key="1">
    <source>
        <dbReference type="ARBA" id="ARBA00004141"/>
    </source>
</evidence>
<evidence type="ECO:0000256" key="5">
    <source>
        <dbReference type="SAM" id="Phobius"/>
    </source>
</evidence>
<feature type="transmembrane region" description="Helical" evidence="5">
    <location>
        <begin position="100"/>
        <end position="125"/>
    </location>
</feature>
<reference evidence="7 8" key="1">
    <citation type="submission" date="2017-03" db="EMBL/GenBank/DDBJ databases">
        <authorList>
            <person name="Afonso C.L."/>
            <person name="Miller P.J."/>
            <person name="Scott M.A."/>
            <person name="Spackman E."/>
            <person name="Goraichik I."/>
            <person name="Dimitrov K.M."/>
            <person name="Suarez D.L."/>
            <person name="Swayne D.E."/>
        </authorList>
    </citation>
    <scope>NUCLEOTIDE SEQUENCE [LARGE SCALE GENOMIC DNA]</scope>
    <source>
        <strain evidence="7 8">CECT 8287</strain>
    </source>
</reference>
<dbReference type="InterPro" id="IPR010432">
    <property type="entry name" value="RDD"/>
</dbReference>
<dbReference type="RefSeq" id="WP_085894083.1">
    <property type="nucleotide sequence ID" value="NZ_FWFL01000020.1"/>
</dbReference>
<evidence type="ECO:0000256" key="3">
    <source>
        <dbReference type="ARBA" id="ARBA00022989"/>
    </source>
</evidence>
<keyword evidence="8" id="KW-1185">Reference proteome</keyword>
<keyword evidence="4 5" id="KW-0472">Membrane</keyword>
<dbReference type="EMBL" id="FWFL01000020">
    <property type="protein sequence ID" value="SLN69937.1"/>
    <property type="molecule type" value="Genomic_DNA"/>
</dbReference>
<dbReference type="GO" id="GO:0016020">
    <property type="term" value="C:membrane"/>
    <property type="evidence" value="ECO:0007669"/>
    <property type="project" value="UniProtKB-SubCell"/>
</dbReference>
<evidence type="ECO:0000313" key="8">
    <source>
        <dbReference type="Proteomes" id="UP000193827"/>
    </source>
</evidence>
<accession>A0A1Y5TQV9</accession>
<feature type="domain" description="RDD" evidence="6">
    <location>
        <begin position="22"/>
        <end position="137"/>
    </location>
</feature>
<gene>
    <name evidence="7" type="ORF">PEL8287_03892</name>
</gene>
<dbReference type="OrthoDB" id="7270324at2"/>
<evidence type="ECO:0000256" key="2">
    <source>
        <dbReference type="ARBA" id="ARBA00022692"/>
    </source>
</evidence>
<dbReference type="AlphaFoldDB" id="A0A1Y5TQV9"/>